<dbReference type="Proteomes" id="UP000323075">
    <property type="component" value="Unassembled WGS sequence"/>
</dbReference>
<accession>A0A4D6GS96</accession>
<name>A0A4D6GS96_HALS9</name>
<organism evidence="2 4">
    <name type="scientific">Halobacterium salinarum (strain ATCC 33171 / DSM 3754 / JCM 8978 / NBRC 102687 / NCIMB 764 / 91-R6)</name>
    <dbReference type="NCBI Taxonomy" id="2597657"/>
    <lineage>
        <taxon>Archaea</taxon>
        <taxon>Methanobacteriati</taxon>
        <taxon>Methanobacteriota</taxon>
        <taxon>Stenosarchaea group</taxon>
        <taxon>Halobacteria</taxon>
        <taxon>Halobacteriales</taxon>
        <taxon>Halobacteriaceae</taxon>
        <taxon>Halobacterium</taxon>
    </lineage>
</organism>
<protein>
    <submittedName>
        <fullName evidence="2">Uncharacterized protein</fullName>
    </submittedName>
</protein>
<reference evidence="3 5" key="2">
    <citation type="submission" date="2019-07" db="EMBL/GenBank/DDBJ databases">
        <title>Genomic Encyclopedia of Archaeal and Bacterial Type Strains, Phase II (KMG-II): from individual species to whole genera.</title>
        <authorList>
            <person name="Goeker M."/>
        </authorList>
    </citation>
    <scope>NUCLEOTIDE SEQUENCE [LARGE SCALE GENOMIC DNA]</scope>
    <source>
        <strain evidence="3 5">DSM 3754</strain>
    </source>
</reference>
<dbReference type="Proteomes" id="UP000296216">
    <property type="component" value="Chromosome"/>
</dbReference>
<feature type="compositionally biased region" description="Low complexity" evidence="1">
    <location>
        <begin position="115"/>
        <end position="126"/>
    </location>
</feature>
<reference evidence="2 4" key="1">
    <citation type="journal article" date="2019" name="Microbiol. Resour. Announc.">
        <title>The Genome Sequence of the Halobacterium salinarum Type Strain Is Closely Related to That of Laboratory Strains NRC-1 and R1.</title>
        <authorList>
            <person name="Pfeiffer F."/>
            <person name="Marchfelder A."/>
            <person name="Habermann B."/>
            <person name="Dyall-Smith M.L."/>
        </authorList>
    </citation>
    <scope>NUCLEOTIDE SEQUENCE [LARGE SCALE GENOMIC DNA]</scope>
    <source>
        <strain evidence="2">91-R6</strain>
        <strain evidence="4">ATCC 33171 / DSM 3754 / JCM 8978 / NBRC 102687 / NCIMB 764 / 91-R6</strain>
    </source>
</reference>
<evidence type="ECO:0000256" key="1">
    <source>
        <dbReference type="SAM" id="MobiDB-lite"/>
    </source>
</evidence>
<evidence type="ECO:0000313" key="5">
    <source>
        <dbReference type="Proteomes" id="UP000323075"/>
    </source>
</evidence>
<evidence type="ECO:0000313" key="4">
    <source>
        <dbReference type="Proteomes" id="UP000296216"/>
    </source>
</evidence>
<dbReference type="GeneID" id="62883670"/>
<evidence type="ECO:0000313" key="2">
    <source>
        <dbReference type="EMBL" id="QCC44006.1"/>
    </source>
</evidence>
<feature type="region of interest" description="Disordered" evidence="1">
    <location>
        <begin position="115"/>
        <end position="138"/>
    </location>
</feature>
<dbReference type="AlphaFoldDB" id="A0A4D6GS96"/>
<gene>
    <name evidence="3" type="ORF">APQ99_01596</name>
    <name evidence="2" type="ORF">HBSAL_01350</name>
</gene>
<dbReference type="EMBL" id="VRYN01000002">
    <property type="protein sequence ID" value="TYO76948.1"/>
    <property type="molecule type" value="Genomic_DNA"/>
</dbReference>
<dbReference type="EMBL" id="CP038631">
    <property type="protein sequence ID" value="QCC44006.1"/>
    <property type="molecule type" value="Genomic_DNA"/>
</dbReference>
<sequence length="138" mass="14482">MTSITTLRERATAAMGGSRIARTARTVASTAAAFVTESFLYGWLTAEPDPDVVVIDLRDTRTVGPFITVLTRVVGWLAPIYRESVLADGVTALGALLAWVADTQAGRALAALFEPPAPPADDAAAAQTEGEPPDRDAE</sequence>
<evidence type="ECO:0000313" key="3">
    <source>
        <dbReference type="EMBL" id="TYO76948.1"/>
    </source>
</evidence>
<dbReference type="RefSeq" id="WP_136361056.1">
    <property type="nucleotide sequence ID" value="NZ_VRYN01000002.1"/>
</dbReference>
<proteinExistence type="predicted"/>
<reference evidence="2" key="3">
    <citation type="journal article" name="MicrobiologyOpen">
        <title>Whole-genome comparison between the type strain of Halobacterium salinarum (DSM 3754(T)) and the laboratory strains R1 and NRC-1.</title>
        <authorList>
            <person name="Pfeiffer F."/>
            <person name="Losensky G."/>
            <person name="Marchfelder A."/>
            <person name="Habermann B."/>
            <person name="Dyall-Smith M."/>
        </authorList>
    </citation>
    <scope>NUCLEOTIDE SEQUENCE</scope>
    <source>
        <strain evidence="2">91-R6</strain>
    </source>
</reference>